<proteinExistence type="predicted"/>
<evidence type="ECO:0000256" key="1">
    <source>
        <dbReference type="SAM" id="MobiDB-lite"/>
    </source>
</evidence>
<evidence type="ECO:0000313" key="3">
    <source>
        <dbReference type="Proteomes" id="UP001516400"/>
    </source>
</evidence>
<accession>A0ABD2MKZ2</accession>
<gene>
    <name evidence="2" type="ORF">HHI36_011179</name>
</gene>
<name>A0ABD2MKZ2_9CUCU</name>
<dbReference type="Proteomes" id="UP001516400">
    <property type="component" value="Unassembled WGS sequence"/>
</dbReference>
<feature type="region of interest" description="Disordered" evidence="1">
    <location>
        <begin position="31"/>
        <end position="52"/>
    </location>
</feature>
<sequence length="166" mass="19718">MSKRHLGLTQEELEKLADDSMKYPDFSIMKRAPGSQWQDPTDYESSEDEDYEETHYMQEIPYKLASDEALQEENDENRELYEIPVSDVICNEYSRKQIGLHCKHWHEKLLKIFPNQKMVTAKPRKDEKFFRTDHVDETRATECPIRLLGDQRDLPTRNSQLHDVSK</sequence>
<protein>
    <submittedName>
        <fullName evidence="2">Uncharacterized protein</fullName>
    </submittedName>
</protein>
<dbReference type="AlphaFoldDB" id="A0ABD2MKZ2"/>
<evidence type="ECO:0000313" key="2">
    <source>
        <dbReference type="EMBL" id="KAL3267037.1"/>
    </source>
</evidence>
<comment type="caution">
    <text evidence="2">The sequence shown here is derived from an EMBL/GenBank/DDBJ whole genome shotgun (WGS) entry which is preliminary data.</text>
</comment>
<dbReference type="EMBL" id="JABFTP020000001">
    <property type="protein sequence ID" value="KAL3267037.1"/>
    <property type="molecule type" value="Genomic_DNA"/>
</dbReference>
<feature type="compositionally biased region" description="Acidic residues" evidence="1">
    <location>
        <begin position="41"/>
        <end position="52"/>
    </location>
</feature>
<organism evidence="2 3">
    <name type="scientific">Cryptolaemus montrouzieri</name>
    <dbReference type="NCBI Taxonomy" id="559131"/>
    <lineage>
        <taxon>Eukaryota</taxon>
        <taxon>Metazoa</taxon>
        <taxon>Ecdysozoa</taxon>
        <taxon>Arthropoda</taxon>
        <taxon>Hexapoda</taxon>
        <taxon>Insecta</taxon>
        <taxon>Pterygota</taxon>
        <taxon>Neoptera</taxon>
        <taxon>Endopterygota</taxon>
        <taxon>Coleoptera</taxon>
        <taxon>Polyphaga</taxon>
        <taxon>Cucujiformia</taxon>
        <taxon>Coccinelloidea</taxon>
        <taxon>Coccinellidae</taxon>
        <taxon>Scymninae</taxon>
        <taxon>Scymnini</taxon>
        <taxon>Cryptolaemus</taxon>
    </lineage>
</organism>
<reference evidence="2 3" key="1">
    <citation type="journal article" date="2021" name="BMC Biol.">
        <title>Horizontally acquired antibacterial genes associated with adaptive radiation of ladybird beetles.</title>
        <authorList>
            <person name="Li H.S."/>
            <person name="Tang X.F."/>
            <person name="Huang Y.H."/>
            <person name="Xu Z.Y."/>
            <person name="Chen M.L."/>
            <person name="Du X.Y."/>
            <person name="Qiu B.Y."/>
            <person name="Chen P.T."/>
            <person name="Zhang W."/>
            <person name="Slipinski A."/>
            <person name="Escalona H.E."/>
            <person name="Waterhouse R.M."/>
            <person name="Zwick A."/>
            <person name="Pang H."/>
        </authorList>
    </citation>
    <scope>NUCLEOTIDE SEQUENCE [LARGE SCALE GENOMIC DNA]</scope>
    <source>
        <strain evidence="2">SYSU2018</strain>
    </source>
</reference>
<keyword evidence="3" id="KW-1185">Reference proteome</keyword>